<reference evidence="8 9" key="1">
    <citation type="submission" date="2024-07" db="EMBL/GenBank/DDBJ databases">
        <authorList>
            <person name="Thanompreechachai J."/>
            <person name="Duangmal K."/>
        </authorList>
    </citation>
    <scope>NUCLEOTIDE SEQUENCE [LARGE SCALE GENOMIC DNA]</scope>
    <source>
        <strain evidence="8 9">KCTC 19886</strain>
    </source>
</reference>
<protein>
    <submittedName>
        <fullName evidence="8">Response regulator transcription factor</fullName>
    </submittedName>
</protein>
<dbReference type="Proteomes" id="UP001555826">
    <property type="component" value="Unassembled WGS sequence"/>
</dbReference>
<dbReference type="EMBL" id="JBFNQN010000011">
    <property type="protein sequence ID" value="MEW9266317.1"/>
    <property type="molecule type" value="Genomic_DNA"/>
</dbReference>
<dbReference type="InterPro" id="IPR001789">
    <property type="entry name" value="Sig_transdc_resp-reg_receiver"/>
</dbReference>
<dbReference type="InterPro" id="IPR011006">
    <property type="entry name" value="CheY-like_superfamily"/>
</dbReference>
<name>A0ABV3P9K7_9ACTN</name>
<dbReference type="CDD" id="cd06170">
    <property type="entry name" value="LuxR_C_like"/>
    <property type="match status" value="1"/>
</dbReference>
<dbReference type="Pfam" id="PF00196">
    <property type="entry name" value="GerE"/>
    <property type="match status" value="1"/>
</dbReference>
<keyword evidence="9" id="KW-1185">Reference proteome</keyword>
<evidence type="ECO:0000256" key="3">
    <source>
        <dbReference type="ARBA" id="ARBA00023125"/>
    </source>
</evidence>
<sequence>MSLQDPAANPAERPVRAVVVDDQAMIRAGFSALLSAQDGIEVVGQAADGEEAVRVVTRERPDVVLMDVRMPVLDGLEATRRIVAAGLDPAPRVLVLTTFDVDDYVFSALQAGASGFLLKDATPEALVDAVRAVAAGDSLLSPVITRRLIEHFVTTRQRAAHAPAAVADLTPREREVLVCIARGLSNSEIAAELFIAEQTTKTHVSRILTKLGLRDRVQAVVLGYEIGLVSPGA</sequence>
<evidence type="ECO:0000256" key="5">
    <source>
        <dbReference type="PROSITE-ProRule" id="PRU00169"/>
    </source>
</evidence>
<comment type="caution">
    <text evidence="8">The sequence shown here is derived from an EMBL/GenBank/DDBJ whole genome shotgun (WGS) entry which is preliminary data.</text>
</comment>
<dbReference type="RefSeq" id="WP_367639446.1">
    <property type="nucleotide sequence ID" value="NZ_JBFNQN010000011.1"/>
</dbReference>
<feature type="domain" description="HTH luxR-type" evidence="6">
    <location>
        <begin position="162"/>
        <end position="227"/>
    </location>
</feature>
<dbReference type="InterPro" id="IPR039420">
    <property type="entry name" value="WalR-like"/>
</dbReference>
<accession>A0ABV3P9K7</accession>
<proteinExistence type="predicted"/>
<keyword evidence="1 5" id="KW-0597">Phosphoprotein</keyword>
<evidence type="ECO:0000256" key="1">
    <source>
        <dbReference type="ARBA" id="ARBA00022553"/>
    </source>
</evidence>
<dbReference type="Pfam" id="PF00072">
    <property type="entry name" value="Response_reg"/>
    <property type="match status" value="1"/>
</dbReference>
<dbReference type="PANTHER" id="PTHR43214">
    <property type="entry name" value="TWO-COMPONENT RESPONSE REGULATOR"/>
    <property type="match status" value="1"/>
</dbReference>
<dbReference type="SMART" id="SM00421">
    <property type="entry name" value="HTH_LUXR"/>
    <property type="match status" value="1"/>
</dbReference>
<dbReference type="PANTHER" id="PTHR43214:SF24">
    <property type="entry name" value="TRANSCRIPTIONAL REGULATORY PROTEIN NARL-RELATED"/>
    <property type="match status" value="1"/>
</dbReference>
<dbReference type="SMART" id="SM00448">
    <property type="entry name" value="REC"/>
    <property type="match status" value="1"/>
</dbReference>
<dbReference type="SUPFAM" id="SSF52172">
    <property type="entry name" value="CheY-like"/>
    <property type="match status" value="1"/>
</dbReference>
<keyword evidence="4" id="KW-0804">Transcription</keyword>
<evidence type="ECO:0000256" key="2">
    <source>
        <dbReference type="ARBA" id="ARBA00023015"/>
    </source>
</evidence>
<dbReference type="PROSITE" id="PS50043">
    <property type="entry name" value="HTH_LUXR_2"/>
    <property type="match status" value="1"/>
</dbReference>
<keyword evidence="2" id="KW-0805">Transcription regulation</keyword>
<keyword evidence="3" id="KW-0238">DNA-binding</keyword>
<feature type="modified residue" description="4-aspartylphosphate" evidence="5">
    <location>
        <position position="67"/>
    </location>
</feature>
<dbReference type="InterPro" id="IPR058245">
    <property type="entry name" value="NreC/VraR/RcsB-like_REC"/>
</dbReference>
<dbReference type="Gene3D" id="3.40.50.2300">
    <property type="match status" value="1"/>
</dbReference>
<gene>
    <name evidence="8" type="ORF">AB1207_16315</name>
</gene>
<dbReference type="CDD" id="cd17535">
    <property type="entry name" value="REC_NarL-like"/>
    <property type="match status" value="1"/>
</dbReference>
<dbReference type="InterPro" id="IPR000792">
    <property type="entry name" value="Tscrpt_reg_LuxR_C"/>
</dbReference>
<dbReference type="PROSITE" id="PS50110">
    <property type="entry name" value="RESPONSE_REGULATORY"/>
    <property type="match status" value="1"/>
</dbReference>
<evidence type="ECO:0000259" key="7">
    <source>
        <dbReference type="PROSITE" id="PS50110"/>
    </source>
</evidence>
<dbReference type="PRINTS" id="PR00038">
    <property type="entry name" value="HTHLUXR"/>
</dbReference>
<evidence type="ECO:0000259" key="6">
    <source>
        <dbReference type="PROSITE" id="PS50043"/>
    </source>
</evidence>
<evidence type="ECO:0000313" key="9">
    <source>
        <dbReference type="Proteomes" id="UP001555826"/>
    </source>
</evidence>
<evidence type="ECO:0000313" key="8">
    <source>
        <dbReference type="EMBL" id="MEW9266317.1"/>
    </source>
</evidence>
<evidence type="ECO:0000256" key="4">
    <source>
        <dbReference type="ARBA" id="ARBA00023163"/>
    </source>
</evidence>
<feature type="domain" description="Response regulatory" evidence="7">
    <location>
        <begin position="16"/>
        <end position="134"/>
    </location>
</feature>
<organism evidence="8 9">
    <name type="scientific">Kineococcus endophyticus</name>
    <dbReference type="NCBI Taxonomy" id="1181883"/>
    <lineage>
        <taxon>Bacteria</taxon>
        <taxon>Bacillati</taxon>
        <taxon>Actinomycetota</taxon>
        <taxon>Actinomycetes</taxon>
        <taxon>Kineosporiales</taxon>
        <taxon>Kineosporiaceae</taxon>
        <taxon>Kineococcus</taxon>
    </lineage>
</organism>